<accession>A0A7W2M770</accession>
<evidence type="ECO:0008006" key="3">
    <source>
        <dbReference type="Google" id="ProtNLM"/>
    </source>
</evidence>
<comment type="caution">
    <text evidence="1">The sequence shown here is derived from an EMBL/GenBank/DDBJ whole genome shotgun (WGS) entry which is preliminary data.</text>
</comment>
<sequence length="65" mass="7519">MKTIKLIVITTLLMMSCSSDDANEKKCQEVRDKSNKLIELAADDHEQRKTLIRNRDRELEILGCL</sequence>
<name>A0A7W2M770_9FLAO</name>
<evidence type="ECO:0000313" key="2">
    <source>
        <dbReference type="Proteomes" id="UP000541857"/>
    </source>
</evidence>
<proteinExistence type="predicted"/>
<dbReference type="PROSITE" id="PS51257">
    <property type="entry name" value="PROKAR_LIPOPROTEIN"/>
    <property type="match status" value="1"/>
</dbReference>
<dbReference type="RefSeq" id="WP_182206234.1">
    <property type="nucleotide sequence ID" value="NZ_JACGLT010000012.1"/>
</dbReference>
<organism evidence="1 2">
    <name type="scientific">Gelidibacter maritimus</name>
    <dbReference type="NCBI Taxonomy" id="2761487"/>
    <lineage>
        <taxon>Bacteria</taxon>
        <taxon>Pseudomonadati</taxon>
        <taxon>Bacteroidota</taxon>
        <taxon>Flavobacteriia</taxon>
        <taxon>Flavobacteriales</taxon>
        <taxon>Flavobacteriaceae</taxon>
        <taxon>Gelidibacter</taxon>
    </lineage>
</organism>
<protein>
    <recommendedName>
        <fullName evidence="3">Lipoprotein</fullName>
    </recommendedName>
</protein>
<dbReference type="EMBL" id="JACGLT010000012">
    <property type="protein sequence ID" value="MBA6153949.1"/>
    <property type="molecule type" value="Genomic_DNA"/>
</dbReference>
<evidence type="ECO:0000313" key="1">
    <source>
        <dbReference type="EMBL" id="MBA6153949.1"/>
    </source>
</evidence>
<gene>
    <name evidence="1" type="ORF">H3Z82_14540</name>
</gene>
<dbReference type="AlphaFoldDB" id="A0A7W2M770"/>
<keyword evidence="2" id="KW-1185">Reference proteome</keyword>
<dbReference type="Proteomes" id="UP000541857">
    <property type="component" value="Unassembled WGS sequence"/>
</dbReference>
<reference evidence="1 2" key="1">
    <citation type="submission" date="2020-07" db="EMBL/GenBank/DDBJ databases">
        <title>Bacterium isolated from marine sediment.</title>
        <authorList>
            <person name="Shang D."/>
        </authorList>
    </citation>
    <scope>NUCLEOTIDE SEQUENCE [LARGE SCALE GENOMIC DNA]</scope>
    <source>
        <strain evidence="1 2">F6074</strain>
    </source>
</reference>